<evidence type="ECO:0000313" key="5">
    <source>
        <dbReference type="Proteomes" id="UP001139887"/>
    </source>
</evidence>
<evidence type="ECO:0000313" key="4">
    <source>
        <dbReference type="EMBL" id="KAJ2850673.1"/>
    </source>
</evidence>
<keyword evidence="5" id="KW-1185">Reference proteome</keyword>
<dbReference type="GO" id="GO:0047372">
    <property type="term" value="F:monoacylglycerol lipase activity"/>
    <property type="evidence" value="ECO:0007669"/>
    <property type="project" value="TreeGrafter"/>
</dbReference>
<dbReference type="SUPFAM" id="SSF53474">
    <property type="entry name" value="alpha/beta-Hydrolases"/>
    <property type="match status" value="1"/>
</dbReference>
<dbReference type="Proteomes" id="UP001139887">
    <property type="component" value="Unassembled WGS sequence"/>
</dbReference>
<dbReference type="PIRSF" id="PIRSF005211">
    <property type="entry name" value="Ab_hydro_YheT"/>
    <property type="match status" value="1"/>
</dbReference>
<evidence type="ECO:0000256" key="2">
    <source>
        <dbReference type="PIRSR" id="PIRSR005211-1"/>
    </source>
</evidence>
<dbReference type="PANTHER" id="PTHR10794:SF63">
    <property type="entry name" value="ALPHA_BETA HYDROLASE 1, ISOFORM A"/>
    <property type="match status" value="1"/>
</dbReference>
<reference evidence="4" key="1">
    <citation type="submission" date="2022-07" db="EMBL/GenBank/DDBJ databases">
        <title>Phylogenomic reconstructions and comparative analyses of Kickxellomycotina fungi.</title>
        <authorList>
            <person name="Reynolds N.K."/>
            <person name="Stajich J.E."/>
            <person name="Barry K."/>
            <person name="Grigoriev I.V."/>
            <person name="Crous P."/>
            <person name="Smith M.E."/>
        </authorList>
    </citation>
    <scope>NUCLEOTIDE SEQUENCE</scope>
    <source>
        <strain evidence="4">NRRL 1566</strain>
    </source>
</reference>
<dbReference type="InterPro" id="IPR050960">
    <property type="entry name" value="AB_hydrolase_4_sf"/>
</dbReference>
<dbReference type="GO" id="GO:0051792">
    <property type="term" value="P:medium-chain fatty acid biosynthetic process"/>
    <property type="evidence" value="ECO:0007669"/>
    <property type="project" value="TreeGrafter"/>
</dbReference>
<evidence type="ECO:0000259" key="3">
    <source>
        <dbReference type="Pfam" id="PF12146"/>
    </source>
</evidence>
<dbReference type="EMBL" id="JANBUW010000026">
    <property type="protein sequence ID" value="KAJ2850673.1"/>
    <property type="molecule type" value="Genomic_DNA"/>
</dbReference>
<dbReference type="Pfam" id="PF12146">
    <property type="entry name" value="Hydrolase_4"/>
    <property type="match status" value="1"/>
</dbReference>
<comment type="similarity">
    <text evidence="1">Belongs to the AB hydrolase superfamily. AB hydrolase 4 family.</text>
</comment>
<dbReference type="OrthoDB" id="5954035at2759"/>
<organism evidence="4 5">
    <name type="scientific">Coemansia brasiliensis</name>
    <dbReference type="NCBI Taxonomy" id="2650707"/>
    <lineage>
        <taxon>Eukaryota</taxon>
        <taxon>Fungi</taxon>
        <taxon>Fungi incertae sedis</taxon>
        <taxon>Zoopagomycota</taxon>
        <taxon>Kickxellomycotina</taxon>
        <taxon>Kickxellomycetes</taxon>
        <taxon>Kickxellales</taxon>
        <taxon>Kickxellaceae</taxon>
        <taxon>Coemansia</taxon>
    </lineage>
</organism>
<dbReference type="GO" id="GO:0051793">
    <property type="term" value="P:medium-chain fatty acid catabolic process"/>
    <property type="evidence" value="ECO:0007669"/>
    <property type="project" value="TreeGrafter"/>
</dbReference>
<dbReference type="Gene3D" id="3.40.50.1820">
    <property type="entry name" value="alpha/beta hydrolase"/>
    <property type="match status" value="1"/>
</dbReference>
<proteinExistence type="inferred from homology"/>
<protein>
    <recommendedName>
        <fullName evidence="3">Serine aminopeptidase S33 domain-containing protein</fullName>
    </recommendedName>
</protein>
<feature type="domain" description="Serine aminopeptidase S33" evidence="3">
    <location>
        <begin position="114"/>
        <end position="338"/>
    </location>
</feature>
<name>A0A9W8M1A6_9FUNG</name>
<feature type="active site" description="Charge relay system" evidence="2">
    <location>
        <position position="192"/>
    </location>
</feature>
<accession>A0A9W8M1A6</accession>
<dbReference type="PANTHER" id="PTHR10794">
    <property type="entry name" value="ABHYDROLASE DOMAIN-CONTAINING PROTEIN"/>
    <property type="match status" value="1"/>
</dbReference>
<dbReference type="GO" id="GO:0008126">
    <property type="term" value="F:acetylesterase activity"/>
    <property type="evidence" value="ECO:0007669"/>
    <property type="project" value="TreeGrafter"/>
</dbReference>
<dbReference type="AlphaFoldDB" id="A0A9W8M1A6"/>
<feature type="active site" description="Charge relay system" evidence="2">
    <location>
        <position position="323"/>
    </location>
</feature>
<dbReference type="InterPro" id="IPR012020">
    <property type="entry name" value="ABHD4"/>
</dbReference>
<comment type="caution">
    <text evidence="4">The sequence shown here is derived from an EMBL/GenBank/DDBJ whole genome shotgun (WGS) entry which is preliminary data.</text>
</comment>
<gene>
    <name evidence="4" type="ORF">IWW36_001717</name>
</gene>
<feature type="active site" description="Charge relay system" evidence="2">
    <location>
        <position position="352"/>
    </location>
</feature>
<evidence type="ECO:0000256" key="1">
    <source>
        <dbReference type="ARBA" id="ARBA00010884"/>
    </source>
</evidence>
<dbReference type="InterPro" id="IPR022742">
    <property type="entry name" value="Hydrolase_4"/>
</dbReference>
<dbReference type="InterPro" id="IPR029058">
    <property type="entry name" value="AB_hydrolase_fold"/>
</dbReference>
<sequence length="378" mass="41475">MEGCRIKVLSTEAKASAIVRQTKSEGVVTLYDILHKECPSLTDPQTALMVPTPYLATGLLQTIYATLRVRRRDSLSDVEYDRELLVMADGGTVSLDWFSADKDDQNQIQPIALIMSGVGGSSQEHHIRVLAKSLACSAAGFRVAVVNHRGTARTPITSSRPYDSGFTEDFRTTVKHVKALYSSSKLVAIGFSMGANILTKYIGEEGTRCPLACAVAVCCPFDIKVSSAAINESNLLNDHVIQPAVMSTLMRAIRRASHLQVDPAWNLDIERIQQAQRLSELESELMVKISGHRSLDEYYEQSSSANLVDNIQTPFLAINALDDRITPPQGIPTDKFMANPNISLALVPHGGHLGFLTGIPPRIWFIKPIEEFVSAIIR</sequence>